<proteinExistence type="predicted"/>
<dbReference type="KEGG" id="vg:15013497"/>
<dbReference type="EMBL" id="HQ316583">
    <property type="protein sequence ID" value="AGG54139.1"/>
    <property type="molecule type" value="Genomic_DNA"/>
</dbReference>
<dbReference type="Proteomes" id="UP000203282">
    <property type="component" value="Segment"/>
</dbReference>
<sequence length="90" mass="9938">MEQFSDFKLERKECTHCGATWINGQHIWRGTGASAESSELDLAGLVCNKYGNAECINPMKGMEGGQTWEYRAGFIDGMIKASTDLTKGEE</sequence>
<reference evidence="1 2" key="1">
    <citation type="submission" date="2010-03" db="EMBL/GenBank/DDBJ databases">
        <title>The Genome Sequence of Cyanophage S-SSM4.</title>
        <authorList>
            <consortium name="The Broad Institute Genome Sequencing Platform"/>
            <person name="Henn M.R."/>
            <person name="Sullivan M.S."/>
            <person name="Osburne M.S."/>
            <person name="Levin J."/>
            <person name="Malboeuf C."/>
            <person name="Casali M."/>
            <person name="Russ C."/>
            <person name="Lennon N."/>
            <person name="Erlich R."/>
            <person name="Young S.K."/>
            <person name="Koehrsen M."/>
            <person name="Yandava C."/>
            <person name="Zeng Q."/>
            <person name="Alvarado L."/>
            <person name="Anderson S."/>
            <person name="Berlin A."/>
            <person name="Borenstein D."/>
            <person name="Chen Z."/>
            <person name="Engels R."/>
            <person name="Freedman E."/>
            <person name="Gellesch M."/>
            <person name="Goldberg J."/>
            <person name="Green L."/>
            <person name="Griggs A."/>
            <person name="Gujja S."/>
            <person name="Heiman D."/>
            <person name="Hepburn T."/>
            <person name="Howarth C."/>
            <person name="Jen D."/>
            <person name="Larson L."/>
            <person name="Lewis B."/>
            <person name="Mehta T."/>
            <person name="Park D."/>
            <person name="Pearson M."/>
            <person name="Roberts A."/>
            <person name="Ryan E."/>
            <person name="Saif S."/>
            <person name="Shea T."/>
            <person name="Shenoy N."/>
            <person name="Sisk P."/>
            <person name="Stolte C."/>
            <person name="Sykes S."/>
            <person name="Walk T."/>
            <person name="White J."/>
            <person name="Yu Q."/>
            <person name="Coleman M.L."/>
            <person name="Huang K.H."/>
            <person name="Weigele P.R."/>
            <person name="DeFrancesco A.S."/>
            <person name="Kern S.E."/>
            <person name="Thompson L.R."/>
            <person name="Fu R."/>
            <person name="Hombeck B."/>
            <person name="Chisholm S.W."/>
            <person name="Haas B."/>
            <person name="Nusbaum C."/>
            <person name="Galagan J."/>
            <person name="Birren B."/>
        </authorList>
    </citation>
    <scope>NUCLEOTIDE SEQUENCE [LARGE SCALE GENOMIC DNA]</scope>
    <source>
        <strain evidence="1 2">S-SSM4</strain>
    </source>
</reference>
<evidence type="ECO:0000313" key="2">
    <source>
        <dbReference type="Proteomes" id="UP000203282"/>
    </source>
</evidence>
<protein>
    <submittedName>
        <fullName evidence="1">Uncharacterized protein</fullName>
    </submittedName>
</protein>
<gene>
    <name evidence="1" type="ORF">CYXG_00075</name>
</gene>
<organism evidence="1 2">
    <name type="scientific">Synechococcus phage S-SSM4</name>
    <dbReference type="NCBI Taxonomy" id="536466"/>
    <lineage>
        <taxon>Viruses</taxon>
        <taxon>Duplodnaviria</taxon>
        <taxon>Heunggongvirae</taxon>
        <taxon>Uroviricota</taxon>
        <taxon>Caudoviricetes</taxon>
        <taxon>Pantevenvirales</taxon>
        <taxon>Kyanoviridae</taxon>
        <taxon>Greenvirus</taxon>
        <taxon>Greenvirus ssm4</taxon>
    </lineage>
</organism>
<dbReference type="OrthoDB" id="22990at10239"/>
<dbReference type="GeneID" id="15013497"/>
<accession>M1TUN6</accession>
<evidence type="ECO:0000313" key="1">
    <source>
        <dbReference type="EMBL" id="AGG54139.1"/>
    </source>
</evidence>
<dbReference type="RefSeq" id="YP_007677264.1">
    <property type="nucleotide sequence ID" value="NC_020875.1"/>
</dbReference>
<name>M1TUN6_9CAUD</name>
<keyword evidence="2" id="KW-1185">Reference proteome</keyword>